<evidence type="ECO:0000313" key="2">
    <source>
        <dbReference type="WBParaSite" id="PS1159_v2.g981.t1"/>
    </source>
</evidence>
<sequence>MSVGVKLREKIICLLLFFISVGSVWSKCEVYLTELHTPVIPFINEIPETYNEKGEFEPSFDEFYKGFKNHPSNFYEFQRYCKNLNDQNYGNYGFAVIEVFDNLENRPIVHQYFKFNHSNFDSGFLMVGNLGAKKFSEIQIQKMSYQTFLLKEKFNTRKYSISKNYVFIIFEITPKTSWMDVHFDYGEKYVSFAKIDTLIEDSIDVFILTESYGIDWLKQLMNKLNVPSFKFESSSSQSWTRCCNNWFISQPTPGTENSCCSEDLKTLSIKVLPSTYKESQTCKIPGCLLIEGEKIKIKGSDQNETIAIISKMGEKGVQFKYNKDGKEVDIVLGYEKIFSTHHHITMLNCTTELPDIIDIDEMIKSQLIVDNRNLRNEIIFCFFNETLKEKMCGRFWIGQNITVLNNDSQKETIGTISSLYTNSNAILIKLPDGHKVVSFDALKKHNPQNFERKDCIIPPKNEIPIKSINIGTFNRSIAIKKCLPIDQTINVTTAENQIQNGIIVKLHKMHAELKDFETGIPMRQSYNKIILENPFIFDKIKSDKSLELYYIEGISGKNFSTILNVNESQSYDFSYNGKIYNGVIDQIFGDIGFVMMNTTDLQEIIPVTIENIHFLNIQMFKKKIAPIPCLGFKGKRFRIPHSHQRKISDC</sequence>
<accession>A0AC35GY78</accession>
<reference evidence="2" key="1">
    <citation type="submission" date="2022-11" db="UniProtKB">
        <authorList>
            <consortium name="WormBaseParasite"/>
        </authorList>
    </citation>
    <scope>IDENTIFICATION</scope>
</reference>
<name>A0AC35GY78_9BILA</name>
<dbReference type="WBParaSite" id="PS1159_v2.g981.t1">
    <property type="protein sequence ID" value="PS1159_v2.g981.t1"/>
    <property type="gene ID" value="PS1159_v2.g981"/>
</dbReference>
<evidence type="ECO:0000313" key="1">
    <source>
        <dbReference type="Proteomes" id="UP000887580"/>
    </source>
</evidence>
<organism evidence="1 2">
    <name type="scientific">Panagrolaimus sp. PS1159</name>
    <dbReference type="NCBI Taxonomy" id="55785"/>
    <lineage>
        <taxon>Eukaryota</taxon>
        <taxon>Metazoa</taxon>
        <taxon>Ecdysozoa</taxon>
        <taxon>Nematoda</taxon>
        <taxon>Chromadorea</taxon>
        <taxon>Rhabditida</taxon>
        <taxon>Tylenchina</taxon>
        <taxon>Panagrolaimomorpha</taxon>
        <taxon>Panagrolaimoidea</taxon>
        <taxon>Panagrolaimidae</taxon>
        <taxon>Panagrolaimus</taxon>
    </lineage>
</organism>
<dbReference type="Proteomes" id="UP000887580">
    <property type="component" value="Unplaced"/>
</dbReference>
<protein>
    <submittedName>
        <fullName evidence="2">Uncharacterized protein</fullName>
    </submittedName>
</protein>
<proteinExistence type="predicted"/>